<comment type="caution">
    <text evidence="1">The sequence shown here is derived from an EMBL/GenBank/DDBJ whole genome shotgun (WGS) entry which is preliminary data.</text>
</comment>
<evidence type="ECO:0000313" key="1">
    <source>
        <dbReference type="EMBL" id="CAG5131091.1"/>
    </source>
</evidence>
<proteinExistence type="predicted"/>
<dbReference type="EMBL" id="CAJHNH020004453">
    <property type="protein sequence ID" value="CAG5131091.1"/>
    <property type="molecule type" value="Genomic_DNA"/>
</dbReference>
<protein>
    <submittedName>
        <fullName evidence="1">Uncharacterized protein</fullName>
    </submittedName>
</protein>
<gene>
    <name evidence="1" type="ORF">CUNI_LOCUS16649</name>
</gene>
<reference evidence="1" key="1">
    <citation type="submission" date="2021-04" db="EMBL/GenBank/DDBJ databases">
        <authorList>
            <consortium name="Molecular Ecology Group"/>
        </authorList>
    </citation>
    <scope>NUCLEOTIDE SEQUENCE</scope>
</reference>
<dbReference type="Proteomes" id="UP000678393">
    <property type="component" value="Unassembled WGS sequence"/>
</dbReference>
<name>A0A8S3ZXR3_9EUPU</name>
<evidence type="ECO:0000313" key="2">
    <source>
        <dbReference type="Proteomes" id="UP000678393"/>
    </source>
</evidence>
<sequence>GCVIIGIKRMISARFCYCYYESTVCSISVLTKKRPREHQADAAFVEFCRPSCSVDFCRKRPRAICSASDVADTIVDCQGKCQHTSCQACTLIDEPTCPACSQSDFRCLKKFGKCMQKFICSSRKRSCSWTPKSVKVEESNSKGVYRFPACLASS</sequence>
<keyword evidence="2" id="KW-1185">Reference proteome</keyword>
<dbReference type="AlphaFoldDB" id="A0A8S3ZXR3"/>
<feature type="non-terminal residue" evidence="1">
    <location>
        <position position="154"/>
    </location>
</feature>
<organism evidence="1 2">
    <name type="scientific">Candidula unifasciata</name>
    <dbReference type="NCBI Taxonomy" id="100452"/>
    <lineage>
        <taxon>Eukaryota</taxon>
        <taxon>Metazoa</taxon>
        <taxon>Spiralia</taxon>
        <taxon>Lophotrochozoa</taxon>
        <taxon>Mollusca</taxon>
        <taxon>Gastropoda</taxon>
        <taxon>Heterobranchia</taxon>
        <taxon>Euthyneura</taxon>
        <taxon>Panpulmonata</taxon>
        <taxon>Eupulmonata</taxon>
        <taxon>Stylommatophora</taxon>
        <taxon>Helicina</taxon>
        <taxon>Helicoidea</taxon>
        <taxon>Geomitridae</taxon>
        <taxon>Candidula</taxon>
    </lineage>
</organism>
<dbReference type="OrthoDB" id="5976811at2759"/>
<accession>A0A8S3ZXR3</accession>